<dbReference type="GO" id="GO:0005576">
    <property type="term" value="C:extracellular region"/>
    <property type="evidence" value="ECO:0007669"/>
    <property type="project" value="InterPro"/>
</dbReference>
<feature type="compositionally biased region" description="Low complexity" evidence="10">
    <location>
        <begin position="159"/>
        <end position="168"/>
    </location>
</feature>
<keyword evidence="5" id="KW-0146">Chitin degradation</keyword>
<dbReference type="GO" id="GO:0008061">
    <property type="term" value="F:chitin binding"/>
    <property type="evidence" value="ECO:0007669"/>
    <property type="project" value="InterPro"/>
</dbReference>
<dbReference type="Gene3D" id="3.10.50.10">
    <property type="match status" value="1"/>
</dbReference>
<feature type="domain" description="GH18" evidence="13">
    <location>
        <begin position="426"/>
        <end position="792"/>
    </location>
</feature>
<dbReference type="InterPro" id="IPR011583">
    <property type="entry name" value="Chitinase_II/V-like_cat"/>
</dbReference>
<dbReference type="Pfam" id="PF18911">
    <property type="entry name" value="PKD_4"/>
    <property type="match status" value="3"/>
</dbReference>
<dbReference type="EC" id="3.2.1.14" evidence="3"/>
<dbReference type="InterPro" id="IPR036573">
    <property type="entry name" value="CBM_sf_5/12"/>
</dbReference>
<dbReference type="InterPro" id="IPR017853">
    <property type="entry name" value="GH"/>
</dbReference>
<evidence type="ECO:0000256" key="6">
    <source>
        <dbReference type="ARBA" id="ARBA00023277"/>
    </source>
</evidence>
<evidence type="ECO:0000256" key="5">
    <source>
        <dbReference type="ARBA" id="ARBA00023024"/>
    </source>
</evidence>
<keyword evidence="7 9" id="KW-0326">Glycosidase</keyword>
<organism evidence="14 15">
    <name type="scientific">Saccharophagus degradans</name>
    <dbReference type="NCBI Taxonomy" id="86304"/>
    <lineage>
        <taxon>Bacteria</taxon>
        <taxon>Pseudomonadati</taxon>
        <taxon>Pseudomonadota</taxon>
        <taxon>Gammaproteobacteria</taxon>
        <taxon>Cellvibrionales</taxon>
        <taxon>Cellvibrionaceae</taxon>
        <taxon>Saccharophagus</taxon>
    </lineage>
</organism>
<evidence type="ECO:0000256" key="3">
    <source>
        <dbReference type="ARBA" id="ARBA00012729"/>
    </source>
</evidence>
<dbReference type="InterPro" id="IPR001579">
    <property type="entry name" value="Glyco_hydro_18_chit_AS"/>
</dbReference>
<keyword evidence="8" id="KW-0624">Polysaccharide degradation</keyword>
<evidence type="ECO:0000313" key="14">
    <source>
        <dbReference type="EMBL" id="MDO6423586.1"/>
    </source>
</evidence>
<keyword evidence="4 9" id="KW-0378">Hydrolase</keyword>
<dbReference type="Gene3D" id="2.60.40.10">
    <property type="entry name" value="Immunoglobulins"/>
    <property type="match status" value="3"/>
</dbReference>
<dbReference type="PANTHER" id="PTHR11177">
    <property type="entry name" value="CHITINASE"/>
    <property type="match status" value="1"/>
</dbReference>
<comment type="catalytic activity">
    <reaction evidence="1">
        <text>Random endo-hydrolysis of N-acetyl-beta-D-glucosaminide (1-&gt;4)-beta-linkages in chitin and chitodextrins.</text>
        <dbReference type="EC" id="3.2.1.14"/>
    </reaction>
</comment>
<dbReference type="GO" id="GO:0000272">
    <property type="term" value="P:polysaccharide catabolic process"/>
    <property type="evidence" value="ECO:0007669"/>
    <property type="project" value="UniProtKB-KW"/>
</dbReference>
<dbReference type="InterPro" id="IPR029070">
    <property type="entry name" value="Chitinase_insertion_sf"/>
</dbReference>
<evidence type="ECO:0000259" key="12">
    <source>
        <dbReference type="PROSITE" id="PS50093"/>
    </source>
</evidence>
<evidence type="ECO:0000256" key="1">
    <source>
        <dbReference type="ARBA" id="ARBA00000822"/>
    </source>
</evidence>
<dbReference type="InterPro" id="IPR022409">
    <property type="entry name" value="PKD/Chitinase_dom"/>
</dbReference>
<dbReference type="CDD" id="cd06548">
    <property type="entry name" value="GH18_chitinase"/>
    <property type="match status" value="1"/>
</dbReference>
<feature type="chain" id="PRO_5044026661" description="chitinase" evidence="11">
    <location>
        <begin position="23"/>
        <end position="792"/>
    </location>
</feature>
<dbReference type="CDD" id="cd00146">
    <property type="entry name" value="PKD"/>
    <property type="match status" value="3"/>
</dbReference>
<evidence type="ECO:0000256" key="9">
    <source>
        <dbReference type="RuleBase" id="RU000489"/>
    </source>
</evidence>
<evidence type="ECO:0000256" key="10">
    <source>
        <dbReference type="SAM" id="MobiDB-lite"/>
    </source>
</evidence>
<dbReference type="SMART" id="SM00495">
    <property type="entry name" value="ChtBD3"/>
    <property type="match status" value="2"/>
</dbReference>
<dbReference type="InterPro" id="IPR035986">
    <property type="entry name" value="PKD_dom_sf"/>
</dbReference>
<feature type="region of interest" description="Disordered" evidence="10">
    <location>
        <begin position="157"/>
        <end position="179"/>
    </location>
</feature>
<dbReference type="GO" id="GO:0008843">
    <property type="term" value="F:endochitinase activity"/>
    <property type="evidence" value="ECO:0007669"/>
    <property type="project" value="UniProtKB-EC"/>
</dbReference>
<dbReference type="InterPro" id="IPR001223">
    <property type="entry name" value="Glyco_hydro18_cat"/>
</dbReference>
<dbReference type="Proteomes" id="UP001169760">
    <property type="component" value="Unassembled WGS sequence"/>
</dbReference>
<feature type="signal peptide" evidence="11">
    <location>
        <begin position="1"/>
        <end position="22"/>
    </location>
</feature>
<feature type="domain" description="PKD" evidence="12">
    <location>
        <begin position="334"/>
        <end position="415"/>
    </location>
</feature>
<comment type="similarity">
    <text evidence="2">Belongs to the glycosyl hydrolase 18 family. Chitinase class II subfamily.</text>
</comment>
<dbReference type="SUPFAM" id="SSF51055">
    <property type="entry name" value="Carbohydrate binding domain"/>
    <property type="match status" value="1"/>
</dbReference>
<reference evidence="14" key="1">
    <citation type="submission" date="2023-07" db="EMBL/GenBank/DDBJ databases">
        <title>Genome content predicts the carbon catabolic preferences of heterotrophic bacteria.</title>
        <authorList>
            <person name="Gralka M."/>
        </authorList>
    </citation>
    <scope>NUCLEOTIDE SEQUENCE</scope>
    <source>
        <strain evidence="14">I3M17_2</strain>
    </source>
</reference>
<dbReference type="GO" id="GO:0006032">
    <property type="term" value="P:chitin catabolic process"/>
    <property type="evidence" value="ECO:0007669"/>
    <property type="project" value="UniProtKB-KW"/>
</dbReference>
<proteinExistence type="inferred from homology"/>
<dbReference type="AlphaFoldDB" id="A0AAW7X9M3"/>
<evidence type="ECO:0000256" key="11">
    <source>
        <dbReference type="SAM" id="SignalP"/>
    </source>
</evidence>
<dbReference type="PROSITE" id="PS01095">
    <property type="entry name" value="GH18_1"/>
    <property type="match status" value="1"/>
</dbReference>
<dbReference type="InterPro" id="IPR003610">
    <property type="entry name" value="CBM5/12"/>
</dbReference>
<dbReference type="SUPFAM" id="SSF49299">
    <property type="entry name" value="PKD domain"/>
    <property type="match status" value="3"/>
</dbReference>
<dbReference type="EMBL" id="JAUOPB010000010">
    <property type="protein sequence ID" value="MDO6423586.1"/>
    <property type="molecule type" value="Genomic_DNA"/>
</dbReference>
<dbReference type="SMART" id="SM00089">
    <property type="entry name" value="PKD"/>
    <property type="match status" value="3"/>
</dbReference>
<dbReference type="Gene3D" id="3.20.20.80">
    <property type="entry name" value="Glycosidases"/>
    <property type="match status" value="1"/>
</dbReference>
<evidence type="ECO:0000313" key="15">
    <source>
        <dbReference type="Proteomes" id="UP001169760"/>
    </source>
</evidence>
<feature type="domain" description="PKD" evidence="12">
    <location>
        <begin position="245"/>
        <end position="327"/>
    </location>
</feature>
<dbReference type="SUPFAM" id="SSF54556">
    <property type="entry name" value="Chitinase insertion domain"/>
    <property type="match status" value="1"/>
</dbReference>
<evidence type="ECO:0000256" key="8">
    <source>
        <dbReference type="ARBA" id="ARBA00023326"/>
    </source>
</evidence>
<keyword evidence="6" id="KW-0119">Carbohydrate metabolism</keyword>
<accession>A0AAW7X9M3</accession>
<evidence type="ECO:0000256" key="4">
    <source>
        <dbReference type="ARBA" id="ARBA00022801"/>
    </source>
</evidence>
<dbReference type="Gene3D" id="2.10.10.20">
    <property type="entry name" value="Carbohydrate-binding module superfamily 5/12"/>
    <property type="match status" value="1"/>
</dbReference>
<dbReference type="InterPro" id="IPR050314">
    <property type="entry name" value="Glycosyl_Hydrlase_18"/>
</dbReference>
<comment type="caution">
    <text evidence="14">The sequence shown here is derived from an EMBL/GenBank/DDBJ whole genome shotgun (WGS) entry which is preliminary data.</text>
</comment>
<name>A0AAW7X9M3_9GAMM</name>
<dbReference type="InterPro" id="IPR013783">
    <property type="entry name" value="Ig-like_fold"/>
</dbReference>
<evidence type="ECO:0000259" key="13">
    <source>
        <dbReference type="PROSITE" id="PS51910"/>
    </source>
</evidence>
<dbReference type="InterPro" id="IPR000601">
    <property type="entry name" value="PKD_dom"/>
</dbReference>
<keyword evidence="11" id="KW-0732">Signal</keyword>
<dbReference type="PROSITE" id="PS50093">
    <property type="entry name" value="PKD"/>
    <property type="match status" value="3"/>
</dbReference>
<dbReference type="CDD" id="cd12215">
    <property type="entry name" value="ChiC_BD"/>
    <property type="match status" value="1"/>
</dbReference>
<dbReference type="GO" id="GO:0030246">
    <property type="term" value="F:carbohydrate binding"/>
    <property type="evidence" value="ECO:0007669"/>
    <property type="project" value="InterPro"/>
</dbReference>
<evidence type="ECO:0000256" key="7">
    <source>
        <dbReference type="ARBA" id="ARBA00023295"/>
    </source>
</evidence>
<dbReference type="PROSITE" id="PS51910">
    <property type="entry name" value="GH18_2"/>
    <property type="match status" value="1"/>
</dbReference>
<protein>
    <recommendedName>
        <fullName evidence="3">chitinase</fullName>
        <ecNumber evidence="3">3.2.1.14</ecNumber>
    </recommendedName>
</protein>
<dbReference type="PANTHER" id="PTHR11177:SF317">
    <property type="entry name" value="CHITINASE 12-RELATED"/>
    <property type="match status" value="1"/>
</dbReference>
<dbReference type="Pfam" id="PF00704">
    <property type="entry name" value="Glyco_hydro_18"/>
    <property type="match status" value="1"/>
</dbReference>
<evidence type="ECO:0000256" key="2">
    <source>
        <dbReference type="ARBA" id="ARBA00009121"/>
    </source>
</evidence>
<feature type="compositionally biased region" description="Low complexity" evidence="10">
    <location>
        <begin position="316"/>
        <end position="358"/>
    </location>
</feature>
<gene>
    <name evidence="14" type="ORF">Q4521_13980</name>
</gene>
<sequence>MNPIAKLTLATGAMLSAHVAYAYDCDGLATWNASSAYAGSTVVQHSNVAYKANWWTQNQNPASHSGPWQEWTNLGNCDGDGGGNTNQAPSANANGPYAAQLGAAIAFSSAGSTDSDGNIASYNWTFGDGNSSNQASPSHTYGSQGTYAVTLTVTDNEGASSSATTSATVTQGGDPGDCQAPQYSAGTQYAAGDIVANGGNLYQCNIAGWCSSSAAWAYAPGTGAHWQDAWSLTSECDDNGNTNQAPTANANGPYSGSAGISISFSSNGSTDSDGTIASYSWSFGDGASSSQANPSHSYMNEGTYQVSLTVTDDDGASATASTTANVTGNGENQEPVASISAPSSASEGASVSFSSAGSNDPDGSIVSYSWNFGDGTNSQQANPSHTYSNAGSYSVSLTVVDNEGANNVANHSITISGDTGGGTHGDKIIGYFAEWGVYGRNYHVKNIHTSGSADKLTHIVYAFGNVQNGECKIGDSYAAYDKAYSAADSVDGVADTWDDSVLRGNFGQLRRLKAMHPQIKVVWSFGGWTWSGGFGEAAANADHFANSCYDLVFDPRWADVFDGIDIDWEYPNDCGLSCDNSGYDSYRVLMQALRNRFGNKLVTAAIGAGESKLNAADYGGAAQYLDFYMLMTYDFFGAFNPQGPTAPHSPLYNYPGMPIEGFSSDHGIQVLKSKGVPAEKILLGIGFYGRGWTNVTQDAPGGSANGAAPGTYEKGIEDYKVLKNTCPATGTIAGTAYAKCGSNWWGYDTPATIDSKMDYAKQQGLGGAFFWELSGDTTDGELIRAIDNGLKN</sequence>
<dbReference type="RefSeq" id="WP_303493211.1">
    <property type="nucleotide sequence ID" value="NZ_JAUOPB010000010.1"/>
</dbReference>
<dbReference type="SMART" id="SM00636">
    <property type="entry name" value="Glyco_18"/>
    <property type="match status" value="1"/>
</dbReference>
<dbReference type="SUPFAM" id="SSF51445">
    <property type="entry name" value="(Trans)glycosidases"/>
    <property type="match status" value="1"/>
</dbReference>
<feature type="region of interest" description="Disordered" evidence="10">
    <location>
        <begin position="314"/>
        <end position="359"/>
    </location>
</feature>
<feature type="domain" description="PKD" evidence="12">
    <location>
        <begin position="88"/>
        <end position="170"/>
    </location>
</feature>